<accession>A0ABP9HSP0</accession>
<organism evidence="3 4">
    <name type="scientific">Yinghuangia aomiensis</name>
    <dbReference type="NCBI Taxonomy" id="676205"/>
    <lineage>
        <taxon>Bacteria</taxon>
        <taxon>Bacillati</taxon>
        <taxon>Actinomycetota</taxon>
        <taxon>Actinomycetes</taxon>
        <taxon>Kitasatosporales</taxon>
        <taxon>Streptomycetaceae</taxon>
        <taxon>Yinghuangia</taxon>
    </lineage>
</organism>
<dbReference type="InterPro" id="IPR020845">
    <property type="entry name" value="AMP-binding_CS"/>
</dbReference>
<dbReference type="PANTHER" id="PTHR43767:SF12">
    <property type="entry name" value="AMP-DEPENDENT SYNTHETASE AND LIGASE"/>
    <property type="match status" value="1"/>
</dbReference>
<dbReference type="InterPro" id="IPR050237">
    <property type="entry name" value="ATP-dep_AMP-bd_enzyme"/>
</dbReference>
<dbReference type="Pfam" id="PF13193">
    <property type="entry name" value="AMP-binding_C"/>
    <property type="match status" value="1"/>
</dbReference>
<dbReference type="Gene3D" id="3.40.50.12780">
    <property type="entry name" value="N-terminal domain of ligase-like"/>
    <property type="match status" value="1"/>
</dbReference>
<dbReference type="Proteomes" id="UP001500466">
    <property type="component" value="Unassembled WGS sequence"/>
</dbReference>
<comment type="caution">
    <text evidence="3">The sequence shown here is derived from an EMBL/GenBank/DDBJ whole genome shotgun (WGS) entry which is preliminary data.</text>
</comment>
<keyword evidence="4" id="KW-1185">Reference proteome</keyword>
<gene>
    <name evidence="3" type="ORF">GCM10023205_51470</name>
</gene>
<protein>
    <submittedName>
        <fullName evidence="3">Class I adenylate-forming enzyme family protein</fullName>
    </submittedName>
</protein>
<dbReference type="SUPFAM" id="SSF56801">
    <property type="entry name" value="Acetyl-CoA synthetase-like"/>
    <property type="match status" value="1"/>
</dbReference>
<evidence type="ECO:0000259" key="2">
    <source>
        <dbReference type="Pfam" id="PF13193"/>
    </source>
</evidence>
<reference evidence="4" key="1">
    <citation type="journal article" date="2019" name="Int. J. Syst. Evol. Microbiol.">
        <title>The Global Catalogue of Microorganisms (GCM) 10K type strain sequencing project: providing services to taxonomists for standard genome sequencing and annotation.</title>
        <authorList>
            <consortium name="The Broad Institute Genomics Platform"/>
            <consortium name="The Broad Institute Genome Sequencing Center for Infectious Disease"/>
            <person name="Wu L."/>
            <person name="Ma J."/>
        </authorList>
    </citation>
    <scope>NUCLEOTIDE SEQUENCE [LARGE SCALE GENOMIC DNA]</scope>
    <source>
        <strain evidence="4">JCM 17986</strain>
    </source>
</reference>
<dbReference type="EMBL" id="BAABHS010000019">
    <property type="protein sequence ID" value="GAA4977580.1"/>
    <property type="molecule type" value="Genomic_DNA"/>
</dbReference>
<dbReference type="Pfam" id="PF00501">
    <property type="entry name" value="AMP-binding"/>
    <property type="match status" value="1"/>
</dbReference>
<evidence type="ECO:0000259" key="1">
    <source>
        <dbReference type="Pfam" id="PF00501"/>
    </source>
</evidence>
<dbReference type="InterPro" id="IPR042099">
    <property type="entry name" value="ANL_N_sf"/>
</dbReference>
<dbReference type="PROSITE" id="PS00455">
    <property type="entry name" value="AMP_BINDING"/>
    <property type="match status" value="1"/>
</dbReference>
<dbReference type="PANTHER" id="PTHR43767">
    <property type="entry name" value="LONG-CHAIN-FATTY-ACID--COA LIGASE"/>
    <property type="match status" value="1"/>
</dbReference>
<dbReference type="RefSeq" id="WP_345678052.1">
    <property type="nucleotide sequence ID" value="NZ_BAABHS010000019.1"/>
</dbReference>
<evidence type="ECO:0000313" key="4">
    <source>
        <dbReference type="Proteomes" id="UP001500466"/>
    </source>
</evidence>
<evidence type="ECO:0000313" key="3">
    <source>
        <dbReference type="EMBL" id="GAA4977580.1"/>
    </source>
</evidence>
<dbReference type="InterPro" id="IPR045851">
    <property type="entry name" value="AMP-bd_C_sf"/>
</dbReference>
<dbReference type="InterPro" id="IPR025110">
    <property type="entry name" value="AMP-bd_C"/>
</dbReference>
<feature type="domain" description="AMP-binding enzyme C-terminal" evidence="2">
    <location>
        <begin position="445"/>
        <end position="520"/>
    </location>
</feature>
<sequence length="530" mass="56170">MPFATAVEEVLGVPTEVFVHRHPHLPAMLAAAAAREPDRPFLVFPDRTVAYREAAGLIAARSALLADRYGVRKGDRVALAGANSLEHVLGYWAVLGLGAVATGLNGWWSGPEFAYGIGLTDPVLVLADAKRAELLRAHGQVAVDFDEFGAAADAHGGGGAEILRPGTVIDEDDPAVVLFTSGTTGRPKGATLSHRNVVYFAQAWARHAALALARSGAAPSATPPVALVTSPFFHVSGAANILATGPFNAGTAIFPPPGRWDETAHLELMARYRITRWSGVPTQYWRILDHPGFGSYDLTAVTALGCGGANLAPELLRRIRAAFPGAQVSNGYGMTETFGAGTVLKGVDAAHDPASVGTPIPLTRVRVRRPDGTDAADGEVGEIHLHGPGVFLGYWRDPVATAAALDAERWYRTGDFGRISDGVLHLESRMRDLIIRGGENIYPVEVENRLVEHPHIADAAVVGVDHTVLGQEVKAVVVPAPGADLTADAVRTWVAGALAAFKVPAHVEFRRELPYSDTGKVLKRLLEAHS</sequence>
<name>A0ABP9HSP0_9ACTN</name>
<dbReference type="InterPro" id="IPR000873">
    <property type="entry name" value="AMP-dep_synth/lig_dom"/>
</dbReference>
<dbReference type="Gene3D" id="3.30.300.30">
    <property type="match status" value="1"/>
</dbReference>
<proteinExistence type="predicted"/>
<feature type="domain" description="AMP-dependent synthetase/ligase" evidence="1">
    <location>
        <begin position="30"/>
        <end position="395"/>
    </location>
</feature>